<dbReference type="Pfam" id="PF00378">
    <property type="entry name" value="ECH_1"/>
    <property type="match status" value="1"/>
</dbReference>
<protein>
    <recommendedName>
        <fullName evidence="6">Enoyl-CoA hydratase</fullName>
    </recommendedName>
</protein>
<evidence type="ECO:0000256" key="3">
    <source>
        <dbReference type="RuleBase" id="RU003707"/>
    </source>
</evidence>
<dbReference type="EMBL" id="JTDI01000008">
    <property type="protein sequence ID" value="KHK89151.1"/>
    <property type="molecule type" value="Genomic_DNA"/>
</dbReference>
<evidence type="ECO:0000256" key="1">
    <source>
        <dbReference type="ARBA" id="ARBA00005254"/>
    </source>
</evidence>
<name>A0A0B1ZJ14_9SPHN</name>
<keyword evidence="2" id="KW-0456">Lyase</keyword>
<comment type="caution">
    <text evidence="4">The sequence shown here is derived from an EMBL/GenBank/DDBJ whole genome shotgun (WGS) entry which is preliminary data.</text>
</comment>
<dbReference type="OrthoDB" id="9810797at2"/>
<dbReference type="PANTHER" id="PTHR11941:SF54">
    <property type="entry name" value="ENOYL-COA HYDRATASE, MITOCHONDRIAL"/>
    <property type="match status" value="1"/>
</dbReference>
<accession>A0A0B1ZJ14</accession>
<dbReference type="Proteomes" id="UP000031057">
    <property type="component" value="Unassembled WGS sequence"/>
</dbReference>
<evidence type="ECO:0000256" key="2">
    <source>
        <dbReference type="ARBA" id="ARBA00023239"/>
    </source>
</evidence>
<dbReference type="CDD" id="cd06558">
    <property type="entry name" value="crotonase-like"/>
    <property type="match status" value="1"/>
</dbReference>
<gene>
    <name evidence="4" type="ORF">LK12_21715</name>
</gene>
<keyword evidence="5" id="KW-1185">Reference proteome</keyword>
<dbReference type="PROSITE" id="PS00166">
    <property type="entry name" value="ENOYL_COA_HYDRATASE"/>
    <property type="match status" value="1"/>
</dbReference>
<dbReference type="InterPro" id="IPR001753">
    <property type="entry name" value="Enoyl-CoA_hydra/iso"/>
</dbReference>
<dbReference type="InterPro" id="IPR014748">
    <property type="entry name" value="Enoyl-CoA_hydra_C"/>
</dbReference>
<dbReference type="InterPro" id="IPR029045">
    <property type="entry name" value="ClpP/crotonase-like_dom_sf"/>
</dbReference>
<dbReference type="SUPFAM" id="SSF52096">
    <property type="entry name" value="ClpP/crotonase"/>
    <property type="match status" value="1"/>
</dbReference>
<dbReference type="PANTHER" id="PTHR11941">
    <property type="entry name" value="ENOYL-COA HYDRATASE-RELATED"/>
    <property type="match status" value="1"/>
</dbReference>
<sequence length="261" mass="29214">MTEHIKTRKDGAVGHIIFNKPEKMNAICLDMWQGMGDAMEMFENDDDVRCVVFSGAGDKAFVAGADVGKYEQERGDKDSQERYAKTGEDAMQKIYRSKKVTVAAIDGYCIGGGVSVALVCDLRYCSAKSSFGQPAMNIGIGYRYSSLRRMVDIMGYGAAKDMLLGGLRLSSDEAYVKHLVGRVLPDEEFWPWIEKVTKTISVGAPLTAEDIKYTLWTYAQDESKRDTDRCEELFQICYASEDYKEGIRAFAEKRKPVFTGK</sequence>
<dbReference type="NCBIfam" id="NF004781">
    <property type="entry name" value="PRK06127.1"/>
    <property type="match status" value="1"/>
</dbReference>
<dbReference type="GO" id="GO:0006635">
    <property type="term" value="P:fatty acid beta-oxidation"/>
    <property type="evidence" value="ECO:0007669"/>
    <property type="project" value="TreeGrafter"/>
</dbReference>
<dbReference type="Gene3D" id="3.90.226.10">
    <property type="entry name" value="2-enoyl-CoA Hydratase, Chain A, domain 1"/>
    <property type="match status" value="1"/>
</dbReference>
<evidence type="ECO:0008006" key="6">
    <source>
        <dbReference type="Google" id="ProtNLM"/>
    </source>
</evidence>
<evidence type="ECO:0000313" key="5">
    <source>
        <dbReference type="Proteomes" id="UP000031057"/>
    </source>
</evidence>
<evidence type="ECO:0000313" key="4">
    <source>
        <dbReference type="EMBL" id="KHK89151.1"/>
    </source>
</evidence>
<organism evidence="4 5">
    <name type="scientific">Novosphingobium malaysiense</name>
    <dbReference type="NCBI Taxonomy" id="1348853"/>
    <lineage>
        <taxon>Bacteria</taxon>
        <taxon>Pseudomonadati</taxon>
        <taxon>Pseudomonadota</taxon>
        <taxon>Alphaproteobacteria</taxon>
        <taxon>Sphingomonadales</taxon>
        <taxon>Sphingomonadaceae</taxon>
        <taxon>Novosphingobium</taxon>
    </lineage>
</organism>
<comment type="similarity">
    <text evidence="1 3">Belongs to the enoyl-CoA hydratase/isomerase family.</text>
</comment>
<dbReference type="AlphaFoldDB" id="A0A0B1ZJ14"/>
<dbReference type="STRING" id="1348853.LK12_21715"/>
<dbReference type="RefSeq" id="WP_039289764.1">
    <property type="nucleotide sequence ID" value="NZ_JTDI01000008.1"/>
</dbReference>
<dbReference type="GO" id="GO:0016829">
    <property type="term" value="F:lyase activity"/>
    <property type="evidence" value="ECO:0007669"/>
    <property type="project" value="UniProtKB-KW"/>
</dbReference>
<dbReference type="InterPro" id="IPR018376">
    <property type="entry name" value="Enoyl-CoA_hyd/isom_CS"/>
</dbReference>
<dbReference type="Gene3D" id="1.10.12.10">
    <property type="entry name" value="Lyase 2-enoyl-coa Hydratase, Chain A, domain 2"/>
    <property type="match status" value="1"/>
</dbReference>
<proteinExistence type="inferred from homology"/>
<reference evidence="4 5" key="1">
    <citation type="submission" date="2014-10" db="EMBL/GenBank/DDBJ databases">
        <title>Genome sequence of Novosphingobium malaysiense MUSC 273(T).</title>
        <authorList>
            <person name="Lee L.-H."/>
        </authorList>
    </citation>
    <scope>NUCLEOTIDE SEQUENCE [LARGE SCALE GENOMIC DNA]</scope>
    <source>
        <strain evidence="4 5">MUSC 273</strain>
    </source>
</reference>